<evidence type="ECO:0000313" key="2">
    <source>
        <dbReference type="Proteomes" id="UP001597085"/>
    </source>
</evidence>
<dbReference type="InterPro" id="IPR011335">
    <property type="entry name" value="Restrct_endonuc-II-like"/>
</dbReference>
<dbReference type="SUPFAM" id="SSF52980">
    <property type="entry name" value="Restriction endonuclease-like"/>
    <property type="match status" value="1"/>
</dbReference>
<keyword evidence="2" id="KW-1185">Reference proteome</keyword>
<dbReference type="AlphaFoldDB" id="A0ABD6CR39"/>
<reference evidence="1 2" key="1">
    <citation type="journal article" date="2019" name="Int. J. Syst. Evol. Microbiol.">
        <title>The Global Catalogue of Microorganisms (GCM) 10K type strain sequencing project: providing services to taxonomists for standard genome sequencing and annotation.</title>
        <authorList>
            <consortium name="The Broad Institute Genomics Platform"/>
            <consortium name="The Broad Institute Genome Sequencing Center for Infectious Disease"/>
            <person name="Wu L."/>
            <person name="Ma J."/>
        </authorList>
    </citation>
    <scope>NUCLEOTIDE SEQUENCE [LARGE SCALE GENOMIC DNA]</scope>
    <source>
        <strain evidence="1 2">CGMCC 1.12121</strain>
    </source>
</reference>
<name>A0ABD6CR39_9EURY</name>
<evidence type="ECO:0000313" key="1">
    <source>
        <dbReference type="EMBL" id="MFD1600616.1"/>
    </source>
</evidence>
<dbReference type="Proteomes" id="UP001597085">
    <property type="component" value="Unassembled WGS sequence"/>
</dbReference>
<dbReference type="RefSeq" id="WP_390278278.1">
    <property type="nucleotide sequence ID" value="NZ_JBHUDK010000016.1"/>
</dbReference>
<evidence type="ECO:0008006" key="3">
    <source>
        <dbReference type="Google" id="ProtNLM"/>
    </source>
</evidence>
<gene>
    <name evidence="1" type="ORF">ACFSBX_16880</name>
</gene>
<sequence>MPCSDCGHTLAYHSGKQVLYCPDCLELPVADEAQIKRKATYIRDQYLNHPTLIQILENFGSLRVIAGLLHKLNEGATGMTDENRMQFRKFLHPNFFIKHVYANADSFEDQFDPENSDIQDKIEERINSLLDADTVLIPILKQVQEEFVIVFEFTPDYGEWMNFYGSHDFEKSEYWLCSERCMRSTVGAREVIRDEFLAQQEIFRDFSQPDREDIETVREFADFWYGFIVSLGFVATLDDTTQDLFTTEFPEYVTIFDIEDLFSEVDNAVAEQLQARGENDTRSLSLEEEAFDECGERVFGDNWDEVKDLILVSESNLDAHPLFFKVTGTKEMRMPNWRQSREVPLTRILYPDYFSLLLKFQIFPLLENDDADSSPVVLAQLTGERGLEFERNVYEYLKSKEIESYHSCKTSKQNGNEVDVIFAYEGTIYFVEVKFVLPTLNMQSQTGIRDVDRTFDEKIFQGDKEGKSFPEKVDAWLSLDPDADITHQQGQDRTERVEESLQQDWDMFETEMLVISNFVPSYLTKDGVRFLTDLEFYRWLENGDDVFYGTLH</sequence>
<protein>
    <recommendedName>
        <fullName evidence="3">NERD domain-containing protein</fullName>
    </recommendedName>
</protein>
<organism evidence="1 2">
    <name type="scientific">Halobellus rarus</name>
    <dbReference type="NCBI Taxonomy" id="1126237"/>
    <lineage>
        <taxon>Archaea</taxon>
        <taxon>Methanobacteriati</taxon>
        <taxon>Methanobacteriota</taxon>
        <taxon>Stenosarchaea group</taxon>
        <taxon>Halobacteria</taxon>
        <taxon>Halobacteriales</taxon>
        <taxon>Haloferacaceae</taxon>
        <taxon>Halobellus</taxon>
    </lineage>
</organism>
<accession>A0ABD6CR39</accession>
<proteinExistence type="predicted"/>
<comment type="caution">
    <text evidence="1">The sequence shown here is derived from an EMBL/GenBank/DDBJ whole genome shotgun (WGS) entry which is preliminary data.</text>
</comment>
<dbReference type="EMBL" id="JBHUDK010000016">
    <property type="protein sequence ID" value="MFD1600616.1"/>
    <property type="molecule type" value="Genomic_DNA"/>
</dbReference>